<dbReference type="HAMAP" id="MF_00157">
    <property type="entry name" value="RNase_T"/>
    <property type="match status" value="1"/>
</dbReference>
<dbReference type="eggNOG" id="COG0847">
    <property type="taxonomic scope" value="Bacteria"/>
</dbReference>
<organism evidence="10 11">
    <name type="scientific">Shewanella amazonensis (strain ATCC BAA-1098 / SB2B)</name>
    <dbReference type="NCBI Taxonomy" id="326297"/>
    <lineage>
        <taxon>Bacteria</taxon>
        <taxon>Pseudomonadati</taxon>
        <taxon>Pseudomonadota</taxon>
        <taxon>Gammaproteobacteria</taxon>
        <taxon>Alteromonadales</taxon>
        <taxon>Shewanellaceae</taxon>
        <taxon>Shewanella</taxon>
    </lineage>
</organism>
<dbReference type="FunFam" id="3.30.420.10:FF:000009">
    <property type="entry name" value="Ribonuclease T"/>
    <property type="match status" value="1"/>
</dbReference>
<comment type="cofactor">
    <cofactor evidence="8">
        <name>Mg(2+)</name>
        <dbReference type="ChEBI" id="CHEBI:18420"/>
    </cofactor>
    <text evidence="8">Binds two Mg(2+) per subunit. The active form of the enzyme binds two Mg(2+) ions in its active site. The first Mg(2+) forms only one salt bridge with the protein.</text>
</comment>
<keyword evidence="11" id="KW-1185">Reference proteome</keyword>
<feature type="binding site" evidence="8">
    <location>
        <position position="45"/>
    </location>
    <ligand>
        <name>Mg(2+)</name>
        <dbReference type="ChEBI" id="CHEBI:18420"/>
        <label>2</label>
        <note>catalytic</note>
    </ligand>
</feature>
<evidence type="ECO:0000256" key="3">
    <source>
        <dbReference type="ARBA" id="ARBA00022722"/>
    </source>
</evidence>
<evidence type="ECO:0000256" key="2">
    <source>
        <dbReference type="ARBA" id="ARBA00022694"/>
    </source>
</evidence>
<dbReference type="PANTHER" id="PTHR30231:SF2">
    <property type="entry name" value="RIBONUCLEASE T"/>
    <property type="match status" value="1"/>
</dbReference>
<keyword evidence="7 8" id="KW-0460">Magnesium</keyword>
<keyword evidence="2 8" id="KW-0819">tRNA processing</keyword>
<evidence type="ECO:0000313" key="10">
    <source>
        <dbReference type="EMBL" id="ABM00299.1"/>
    </source>
</evidence>
<keyword evidence="3 8" id="KW-0540">Nuclease</keyword>
<dbReference type="HOGENOM" id="CLU_082724_0_0_6"/>
<evidence type="ECO:0000256" key="1">
    <source>
        <dbReference type="ARBA" id="ARBA00011738"/>
    </source>
</evidence>
<proteinExistence type="inferred from homology"/>
<dbReference type="GO" id="GO:0008033">
    <property type="term" value="P:tRNA processing"/>
    <property type="evidence" value="ECO:0007669"/>
    <property type="project" value="UniProtKB-KW"/>
</dbReference>
<dbReference type="GO" id="GO:0008408">
    <property type="term" value="F:3'-5' exonuclease activity"/>
    <property type="evidence" value="ECO:0007669"/>
    <property type="project" value="TreeGrafter"/>
</dbReference>
<keyword evidence="4 8" id="KW-0479">Metal-binding</keyword>
<dbReference type="GO" id="GO:0045004">
    <property type="term" value="P:DNA replication proofreading"/>
    <property type="evidence" value="ECO:0007669"/>
    <property type="project" value="TreeGrafter"/>
</dbReference>
<protein>
    <recommendedName>
        <fullName evidence="8">Ribonuclease T</fullName>
        <ecNumber evidence="8">3.1.13.-</ecNumber>
    </recommendedName>
    <alternativeName>
        <fullName evidence="8">Exoribonuclease T</fullName>
        <shortName evidence="8">RNase T</shortName>
    </alternativeName>
</protein>
<feature type="binding site" evidence="8">
    <location>
        <position position="43"/>
    </location>
    <ligand>
        <name>Mg(2+)</name>
        <dbReference type="ChEBI" id="CHEBI:18420"/>
        <label>2</label>
        <note>catalytic</note>
    </ligand>
</feature>
<dbReference type="EMBL" id="CP000507">
    <property type="protein sequence ID" value="ABM00299.1"/>
    <property type="molecule type" value="Genomic_DNA"/>
</dbReference>
<evidence type="ECO:0000256" key="6">
    <source>
        <dbReference type="ARBA" id="ARBA00022839"/>
    </source>
</evidence>
<dbReference type="GO" id="GO:0016896">
    <property type="term" value="F:RNA exonuclease activity, producing 5'-phosphomonoesters"/>
    <property type="evidence" value="ECO:0007669"/>
    <property type="project" value="UniProtKB-UniRule"/>
</dbReference>
<dbReference type="NCBIfam" id="TIGR01298">
    <property type="entry name" value="RNaseT"/>
    <property type="match status" value="1"/>
</dbReference>
<dbReference type="SUPFAM" id="SSF53098">
    <property type="entry name" value="Ribonuclease H-like"/>
    <property type="match status" value="1"/>
</dbReference>
<evidence type="ECO:0000256" key="5">
    <source>
        <dbReference type="ARBA" id="ARBA00022801"/>
    </source>
</evidence>
<keyword evidence="5 8" id="KW-0378">Hydrolase</keyword>
<dbReference type="Gene3D" id="3.30.420.10">
    <property type="entry name" value="Ribonuclease H-like superfamily/Ribonuclease H"/>
    <property type="match status" value="1"/>
</dbReference>
<dbReference type="Proteomes" id="UP000009175">
    <property type="component" value="Chromosome"/>
</dbReference>
<dbReference type="InterPro" id="IPR013520">
    <property type="entry name" value="Ribonucl_H"/>
</dbReference>
<accession>A1S7E2</accession>
<gene>
    <name evidence="8" type="primary">rnt</name>
    <name evidence="10" type="ordered locus">Sama_2093</name>
</gene>
<keyword evidence="6 8" id="KW-0269">Exonuclease</keyword>
<evidence type="ECO:0000313" key="11">
    <source>
        <dbReference type="Proteomes" id="UP000009175"/>
    </source>
</evidence>
<dbReference type="SMART" id="SM00479">
    <property type="entry name" value="EXOIII"/>
    <property type="match status" value="1"/>
</dbReference>
<dbReference type="EC" id="3.1.13.-" evidence="8"/>
<feature type="domain" description="Exonuclease" evidence="9">
    <location>
        <begin position="38"/>
        <end position="223"/>
    </location>
</feature>
<feature type="active site" description="Proton donor/acceptor" evidence="8">
    <location>
        <position position="201"/>
    </location>
</feature>
<comment type="function">
    <text evidence="8">Trims short 3' overhangs of a variety of RNA species, leaving a one or two nucleotide 3' overhang. Responsible for the end-turnover of tRNA: specifically removes the terminal AMP residue from uncharged tRNA (tRNA-C-C-A). Also appears to be involved in tRNA biosynthesis.</text>
</comment>
<feature type="binding site" evidence="8">
    <location>
        <position position="201"/>
    </location>
    <ligand>
        <name>Mg(2+)</name>
        <dbReference type="ChEBI" id="CHEBI:18420"/>
        <label>2</label>
        <note>catalytic</note>
    </ligand>
</feature>
<evidence type="ECO:0000256" key="8">
    <source>
        <dbReference type="HAMAP-Rule" id="MF_00157"/>
    </source>
</evidence>
<feature type="site" description="Important for substrate binding and specificity" evidence="8">
    <location>
        <position position="166"/>
    </location>
</feature>
<evidence type="ECO:0000256" key="4">
    <source>
        <dbReference type="ARBA" id="ARBA00022723"/>
    </source>
</evidence>
<evidence type="ECO:0000256" key="7">
    <source>
        <dbReference type="ARBA" id="ARBA00022842"/>
    </source>
</evidence>
<feature type="binding site" evidence="8">
    <location>
        <position position="206"/>
    </location>
    <ligand>
        <name>Mg(2+)</name>
        <dbReference type="ChEBI" id="CHEBI:18420"/>
        <label>2</label>
        <note>catalytic</note>
    </ligand>
</feature>
<dbReference type="STRING" id="326297.Sama_2093"/>
<comment type="similarity">
    <text evidence="8">Belongs to the RNase T family.</text>
</comment>
<feature type="binding site" evidence="8">
    <location>
        <position position="43"/>
    </location>
    <ligand>
        <name>Mg(2+)</name>
        <dbReference type="ChEBI" id="CHEBI:18420"/>
        <label>1</label>
        <note>catalytic</note>
    </ligand>
</feature>
<dbReference type="KEGG" id="saz:Sama_2093"/>
<dbReference type="PANTHER" id="PTHR30231">
    <property type="entry name" value="DNA POLYMERASE III SUBUNIT EPSILON"/>
    <property type="match status" value="1"/>
</dbReference>
<dbReference type="GO" id="GO:0005829">
    <property type="term" value="C:cytosol"/>
    <property type="evidence" value="ECO:0007669"/>
    <property type="project" value="TreeGrafter"/>
</dbReference>
<dbReference type="InterPro" id="IPR012337">
    <property type="entry name" value="RNaseH-like_sf"/>
</dbReference>
<dbReference type="GO" id="GO:0000287">
    <property type="term" value="F:magnesium ion binding"/>
    <property type="evidence" value="ECO:0007669"/>
    <property type="project" value="UniProtKB-UniRule"/>
</dbReference>
<dbReference type="AlphaFoldDB" id="A1S7E2"/>
<sequence length="258" mass="28100">MTAKAPFSIIAPFATTREFRMSDAFNPNKLKYRFRGYYPVVIDVETAGFNAQTDALLEIAVTLLTMDDNGMLALDKTLHFHIEPFEGANLEPAALAFNGIDPSNPLRGAVSEKEAMLEIFKAVRKGMKAADCHRAVIVAHNAAFDHGFVTKAIDRSGVKRSPFHPFATFDTACLSGLALGHTVLAQACKIAGIPFDNKEAHSALYDTERTAELFCYIVNRWKSLGGWPLLGAEALDDAENTAADKEIDDEDTLGSTGE</sequence>
<dbReference type="CDD" id="cd06134">
    <property type="entry name" value="RNaseT"/>
    <property type="match status" value="1"/>
</dbReference>
<feature type="site" description="Important for substrate binding and specificity" evidence="8">
    <location>
        <position position="144"/>
    </location>
</feature>
<evidence type="ECO:0000259" key="9">
    <source>
        <dbReference type="SMART" id="SM00479"/>
    </source>
</evidence>
<feature type="site" description="Important for substrate binding and specificity" evidence="8">
    <location>
        <position position="49"/>
    </location>
</feature>
<dbReference type="InterPro" id="IPR005987">
    <property type="entry name" value="RNase_T"/>
</dbReference>
<dbReference type="Pfam" id="PF00929">
    <property type="entry name" value="RNase_T"/>
    <property type="match status" value="1"/>
</dbReference>
<name>A1S7E2_SHEAM</name>
<reference evidence="10 11" key="1">
    <citation type="submission" date="2006-12" db="EMBL/GenBank/DDBJ databases">
        <title>Complete sequence of Shewanella amazonensis SB2B.</title>
        <authorList>
            <consortium name="US DOE Joint Genome Institute"/>
            <person name="Copeland A."/>
            <person name="Lucas S."/>
            <person name="Lapidus A."/>
            <person name="Barry K."/>
            <person name="Detter J.C."/>
            <person name="Glavina del Rio T."/>
            <person name="Hammon N."/>
            <person name="Israni S."/>
            <person name="Dalin E."/>
            <person name="Tice H."/>
            <person name="Pitluck S."/>
            <person name="Munk A.C."/>
            <person name="Brettin T."/>
            <person name="Bruce D."/>
            <person name="Han C."/>
            <person name="Tapia R."/>
            <person name="Gilna P."/>
            <person name="Schmutz J."/>
            <person name="Larimer F."/>
            <person name="Land M."/>
            <person name="Hauser L."/>
            <person name="Kyrpides N."/>
            <person name="Mikhailova N."/>
            <person name="Fredrickson J."/>
            <person name="Richardson P."/>
        </authorList>
    </citation>
    <scope>NUCLEOTIDE SEQUENCE [LARGE SCALE GENOMIC DNA]</scope>
    <source>
        <strain evidence="11">ATCC BAA-1098 / SB2B</strain>
    </source>
</reference>
<dbReference type="InterPro" id="IPR036397">
    <property type="entry name" value="RNaseH_sf"/>
</dbReference>
<feature type="site" description="Important for substrate binding and specificity" evidence="8">
    <location>
        <position position="97"/>
    </location>
</feature>
<dbReference type="GO" id="GO:0003676">
    <property type="term" value="F:nucleic acid binding"/>
    <property type="evidence" value="ECO:0007669"/>
    <property type="project" value="InterPro"/>
</dbReference>
<comment type="subunit">
    <text evidence="1 8">Homodimer.</text>
</comment>